<sequence length="289" mass="32576">MGMPSGIGVVDTLIGLPNADRRGWYEAFKPMLHDEGSKAFRHPAEYMYHETPNVPRTADSAGALLTEMDRFGIERGLVSIDPSDEFVVAAVREHPDRLSGSLMVDPNRGMEAVRGLQRAVEEIGVVAAQFMPAGVFPPVPINDKKAFPIYAKCVELDLPIFVNGGVPGPRVPMDSQYPGHVDEVCWYFPELKFVFRHCCEPWVDLTIKLMLKWENLYYSTSAFAPKYYPQAIIDYANTRGADKILYAGYYPYGLELERIFAELPKLGLKDEVWPKFLRENALRVLDLPS</sequence>
<dbReference type="Pfam" id="PF04909">
    <property type="entry name" value="Amidohydro_2"/>
    <property type="match status" value="1"/>
</dbReference>
<reference evidence="3" key="1">
    <citation type="submission" date="2022-05" db="EMBL/GenBank/DDBJ databases">
        <title>Jatrophihabitans sp. SB3-54 whole genome sequence.</title>
        <authorList>
            <person name="Suh M.K."/>
            <person name="Eom M.K."/>
            <person name="Kim J.S."/>
            <person name="Kim H.S."/>
            <person name="Do H.E."/>
            <person name="Shin Y.K."/>
            <person name="Lee J.-S."/>
        </authorList>
    </citation>
    <scope>NUCLEOTIDE SEQUENCE</scope>
    <source>
        <strain evidence="3">SB3-54</strain>
    </source>
</reference>
<evidence type="ECO:0000313" key="4">
    <source>
        <dbReference type="Proteomes" id="UP001164693"/>
    </source>
</evidence>
<keyword evidence="1" id="KW-0456">Lyase</keyword>
<feature type="domain" description="Amidohydrolase-related" evidence="2">
    <location>
        <begin position="36"/>
        <end position="287"/>
    </location>
</feature>
<organism evidence="3 4">
    <name type="scientific">Jatrophihabitans cynanchi</name>
    <dbReference type="NCBI Taxonomy" id="2944128"/>
    <lineage>
        <taxon>Bacteria</taxon>
        <taxon>Bacillati</taxon>
        <taxon>Actinomycetota</taxon>
        <taxon>Actinomycetes</taxon>
        <taxon>Jatrophihabitantales</taxon>
        <taxon>Jatrophihabitantaceae</taxon>
        <taxon>Jatrophihabitans</taxon>
    </lineage>
</organism>
<dbReference type="SUPFAM" id="SSF51556">
    <property type="entry name" value="Metallo-dependent hydrolases"/>
    <property type="match status" value="1"/>
</dbReference>
<evidence type="ECO:0000313" key="3">
    <source>
        <dbReference type="EMBL" id="WAX56325.1"/>
    </source>
</evidence>
<dbReference type="InterPro" id="IPR006680">
    <property type="entry name" value="Amidohydro-rel"/>
</dbReference>
<dbReference type="InterPro" id="IPR032465">
    <property type="entry name" value="ACMSD"/>
</dbReference>
<evidence type="ECO:0000259" key="2">
    <source>
        <dbReference type="Pfam" id="PF04909"/>
    </source>
</evidence>
<dbReference type="RefSeq" id="WP_269442857.1">
    <property type="nucleotide sequence ID" value="NZ_CP097463.1"/>
</dbReference>
<protein>
    <submittedName>
        <fullName evidence="3">Amidohydrolase family protein</fullName>
    </submittedName>
</protein>
<name>A0ABY7JXB5_9ACTN</name>
<dbReference type="Gene3D" id="3.20.20.140">
    <property type="entry name" value="Metal-dependent hydrolases"/>
    <property type="match status" value="1"/>
</dbReference>
<gene>
    <name evidence="3" type="ORF">M6B22_17550</name>
</gene>
<evidence type="ECO:0000256" key="1">
    <source>
        <dbReference type="ARBA" id="ARBA00023239"/>
    </source>
</evidence>
<dbReference type="InterPro" id="IPR032466">
    <property type="entry name" value="Metal_Hydrolase"/>
</dbReference>
<dbReference type="Proteomes" id="UP001164693">
    <property type="component" value="Chromosome"/>
</dbReference>
<dbReference type="EMBL" id="CP097463">
    <property type="protein sequence ID" value="WAX56325.1"/>
    <property type="molecule type" value="Genomic_DNA"/>
</dbReference>
<keyword evidence="4" id="KW-1185">Reference proteome</keyword>
<accession>A0ABY7JXB5</accession>
<dbReference type="PANTHER" id="PTHR21240:SF19">
    <property type="entry name" value="CATALYTIC_ HYDROLASE"/>
    <property type="match status" value="1"/>
</dbReference>
<proteinExistence type="predicted"/>
<dbReference type="PANTHER" id="PTHR21240">
    <property type="entry name" value="2-AMINO-3-CARBOXYLMUCONATE-6-SEMIALDEHYDE DECARBOXYLASE"/>
    <property type="match status" value="1"/>
</dbReference>